<dbReference type="EMBL" id="PDKB01000002">
    <property type="protein sequence ID" value="RBQ29887.1"/>
    <property type="molecule type" value="Genomic_DNA"/>
</dbReference>
<keyword evidence="3" id="KW-1185">Reference proteome</keyword>
<protein>
    <submittedName>
        <fullName evidence="2">Uncharacterized protein</fullName>
    </submittedName>
</protein>
<keyword evidence="1" id="KW-0175">Coiled coil</keyword>
<dbReference type="AlphaFoldDB" id="A0A366MV00"/>
<dbReference type="RefSeq" id="WP_113892515.1">
    <property type="nucleotide sequence ID" value="NZ_JANJGA010000003.1"/>
</dbReference>
<gene>
    <name evidence="2" type="ORF">CRU91_01010</name>
</gene>
<evidence type="ECO:0000313" key="2">
    <source>
        <dbReference type="EMBL" id="RBQ29887.1"/>
    </source>
</evidence>
<evidence type="ECO:0000256" key="1">
    <source>
        <dbReference type="SAM" id="Coils"/>
    </source>
</evidence>
<accession>A0A366MV00</accession>
<feature type="coiled-coil region" evidence="1">
    <location>
        <begin position="268"/>
        <end position="330"/>
    </location>
</feature>
<reference evidence="2 3" key="1">
    <citation type="submission" date="2017-10" db="EMBL/GenBank/DDBJ databases">
        <title>Genomics of the genus Arcobacter.</title>
        <authorList>
            <person name="Perez-Cataluna A."/>
            <person name="Figueras M.J."/>
        </authorList>
    </citation>
    <scope>NUCLEOTIDE SEQUENCE [LARGE SCALE GENOMIC DNA]</scope>
    <source>
        <strain evidence="2 3">CECT 9230</strain>
    </source>
</reference>
<dbReference type="OrthoDB" id="5347084at2"/>
<proteinExistence type="predicted"/>
<name>A0A366MV00_9BACT</name>
<evidence type="ECO:0000313" key="3">
    <source>
        <dbReference type="Proteomes" id="UP000252669"/>
    </source>
</evidence>
<sequence length="340" mass="39600">MGKASFSVERLTQNTDIHTQRLNGFSCAIVGDCSNNYFKEFYKYDDFLIKSQNKYKETIKQNMQQSAILNLFQEAIISIDEHHKEDDIIDLFFELKQKFGGHELINLTIHKDEGYFQKDGKNYYPNKNIIKKGNDWFITYDLSNSKNEEDFNVLVNINEFHTILTPHAHAIFSMFDFKLGRNARMQKKDMVERLKFVAQILKMDYAPQKIYKVISNQNISGSQDDLQNLDNQINIRTQTLCDINTQVASKEIELEDLSLKLAEQYHILNDILNKIRQKDNDLNDLISQIVIKEDILDSLSNTILVKSTNITSLEVQIKQKEFRLDEINNKIDIKAQGIAI</sequence>
<dbReference type="Proteomes" id="UP000252669">
    <property type="component" value="Unassembled WGS sequence"/>
</dbReference>
<comment type="caution">
    <text evidence="2">The sequence shown here is derived from an EMBL/GenBank/DDBJ whole genome shotgun (WGS) entry which is preliminary data.</text>
</comment>
<organism evidence="2 3">
    <name type="scientific">Aliarcobacter vitoriensis</name>
    <dbReference type="NCBI Taxonomy" id="2011099"/>
    <lineage>
        <taxon>Bacteria</taxon>
        <taxon>Pseudomonadati</taxon>
        <taxon>Campylobacterota</taxon>
        <taxon>Epsilonproteobacteria</taxon>
        <taxon>Campylobacterales</taxon>
        <taxon>Arcobacteraceae</taxon>
        <taxon>Aliarcobacter</taxon>
    </lineage>
</organism>